<dbReference type="EMBL" id="JAUEPN010000004">
    <property type="protein sequence ID" value="KAK3296251.1"/>
    <property type="molecule type" value="Genomic_DNA"/>
</dbReference>
<dbReference type="AlphaFoldDB" id="A0AAE0LSJ4"/>
<accession>A0AAE0LSJ4</accession>
<evidence type="ECO:0000313" key="3">
    <source>
        <dbReference type="Proteomes" id="UP001278766"/>
    </source>
</evidence>
<feature type="signal peptide" evidence="1">
    <location>
        <begin position="1"/>
        <end position="15"/>
    </location>
</feature>
<gene>
    <name evidence="2" type="ORF">B0H64DRAFT_397747</name>
</gene>
<evidence type="ECO:0000256" key="1">
    <source>
        <dbReference type="SAM" id="SignalP"/>
    </source>
</evidence>
<dbReference type="Proteomes" id="UP001278766">
    <property type="component" value="Unassembled WGS sequence"/>
</dbReference>
<dbReference type="GeneID" id="87840849"/>
<keyword evidence="1" id="KW-0732">Signal</keyword>
<reference evidence="2" key="1">
    <citation type="journal article" date="2023" name="Mol. Phylogenet. Evol.">
        <title>Genome-scale phylogeny and comparative genomics of the fungal order Sordariales.</title>
        <authorList>
            <person name="Hensen N."/>
            <person name="Bonometti L."/>
            <person name="Westerberg I."/>
            <person name="Brannstrom I.O."/>
            <person name="Guillou S."/>
            <person name="Cros-Aarteil S."/>
            <person name="Calhoun S."/>
            <person name="Haridas S."/>
            <person name="Kuo A."/>
            <person name="Mondo S."/>
            <person name="Pangilinan J."/>
            <person name="Riley R."/>
            <person name="LaButti K."/>
            <person name="Andreopoulos B."/>
            <person name="Lipzen A."/>
            <person name="Chen C."/>
            <person name="Yan M."/>
            <person name="Daum C."/>
            <person name="Ng V."/>
            <person name="Clum A."/>
            <person name="Steindorff A."/>
            <person name="Ohm R.A."/>
            <person name="Martin F."/>
            <person name="Silar P."/>
            <person name="Natvig D.O."/>
            <person name="Lalanne C."/>
            <person name="Gautier V."/>
            <person name="Ament-Velasquez S.L."/>
            <person name="Kruys A."/>
            <person name="Hutchinson M.I."/>
            <person name="Powell A.J."/>
            <person name="Barry K."/>
            <person name="Miller A.N."/>
            <person name="Grigoriev I.V."/>
            <person name="Debuchy R."/>
            <person name="Gladieux P."/>
            <person name="Hiltunen Thoren M."/>
            <person name="Johannesson H."/>
        </authorList>
    </citation>
    <scope>NUCLEOTIDE SEQUENCE</scope>
    <source>
        <strain evidence="2">CBS 168.71</strain>
    </source>
</reference>
<evidence type="ECO:0000313" key="2">
    <source>
        <dbReference type="EMBL" id="KAK3296251.1"/>
    </source>
</evidence>
<proteinExistence type="predicted"/>
<name>A0AAE0LSJ4_9PEZI</name>
<comment type="caution">
    <text evidence="2">The sequence shown here is derived from an EMBL/GenBank/DDBJ whole genome shotgun (WGS) entry which is preliminary data.</text>
</comment>
<organism evidence="2 3">
    <name type="scientific">Chaetomium fimeti</name>
    <dbReference type="NCBI Taxonomy" id="1854472"/>
    <lineage>
        <taxon>Eukaryota</taxon>
        <taxon>Fungi</taxon>
        <taxon>Dikarya</taxon>
        <taxon>Ascomycota</taxon>
        <taxon>Pezizomycotina</taxon>
        <taxon>Sordariomycetes</taxon>
        <taxon>Sordariomycetidae</taxon>
        <taxon>Sordariales</taxon>
        <taxon>Chaetomiaceae</taxon>
        <taxon>Chaetomium</taxon>
    </lineage>
</organism>
<sequence>MVLLLMMGTLACVLHKPDEGFRCLYEDNTAGTFDGLRGDIYKRSFTNTRGRFDSSKILDNNTGGVGDGWLSI</sequence>
<feature type="chain" id="PRO_5041995819" evidence="1">
    <location>
        <begin position="16"/>
        <end position="72"/>
    </location>
</feature>
<reference evidence="2" key="2">
    <citation type="submission" date="2023-06" db="EMBL/GenBank/DDBJ databases">
        <authorList>
            <consortium name="Lawrence Berkeley National Laboratory"/>
            <person name="Haridas S."/>
            <person name="Hensen N."/>
            <person name="Bonometti L."/>
            <person name="Westerberg I."/>
            <person name="Brannstrom I.O."/>
            <person name="Guillou S."/>
            <person name="Cros-Aarteil S."/>
            <person name="Calhoun S."/>
            <person name="Kuo A."/>
            <person name="Mondo S."/>
            <person name="Pangilinan J."/>
            <person name="Riley R."/>
            <person name="Labutti K."/>
            <person name="Andreopoulos B."/>
            <person name="Lipzen A."/>
            <person name="Chen C."/>
            <person name="Yanf M."/>
            <person name="Daum C."/>
            <person name="Ng V."/>
            <person name="Clum A."/>
            <person name="Steindorff A."/>
            <person name="Ohm R."/>
            <person name="Martin F."/>
            <person name="Silar P."/>
            <person name="Natvig D."/>
            <person name="Lalanne C."/>
            <person name="Gautier V."/>
            <person name="Ament-Velasquez S.L."/>
            <person name="Kruys A."/>
            <person name="Hutchinson M.I."/>
            <person name="Powell A.J."/>
            <person name="Barry K."/>
            <person name="Miller A.N."/>
            <person name="Grigoriev I.V."/>
            <person name="Debuchy R."/>
            <person name="Gladieux P."/>
            <person name="Thoren M.H."/>
            <person name="Johannesson H."/>
        </authorList>
    </citation>
    <scope>NUCLEOTIDE SEQUENCE</scope>
    <source>
        <strain evidence="2">CBS 168.71</strain>
    </source>
</reference>
<keyword evidence="3" id="KW-1185">Reference proteome</keyword>
<protein>
    <submittedName>
        <fullName evidence="2">Uncharacterized protein</fullName>
    </submittedName>
</protein>
<dbReference type="RefSeq" id="XP_062659765.1">
    <property type="nucleotide sequence ID" value="XM_062803901.1"/>
</dbReference>